<evidence type="ECO:0000256" key="2">
    <source>
        <dbReference type="ARBA" id="ARBA00004651"/>
    </source>
</evidence>
<evidence type="ECO:0000256" key="1">
    <source>
        <dbReference type="ARBA" id="ARBA00000085"/>
    </source>
</evidence>
<dbReference type="InterPro" id="IPR050398">
    <property type="entry name" value="HssS/ArlS-like"/>
</dbReference>
<dbReference type="PRINTS" id="PR00344">
    <property type="entry name" value="BCTRLSENSOR"/>
</dbReference>
<evidence type="ECO:0000259" key="15">
    <source>
        <dbReference type="PROSITE" id="PS50109"/>
    </source>
</evidence>
<evidence type="ECO:0000256" key="14">
    <source>
        <dbReference type="SAM" id="Phobius"/>
    </source>
</evidence>
<dbReference type="Gene3D" id="6.10.340.10">
    <property type="match status" value="1"/>
</dbReference>
<feature type="domain" description="Histidine kinase" evidence="15">
    <location>
        <begin position="195"/>
        <end position="410"/>
    </location>
</feature>
<dbReference type="PROSITE" id="PS50885">
    <property type="entry name" value="HAMP"/>
    <property type="match status" value="2"/>
</dbReference>
<keyword evidence="11 14" id="KW-1133">Transmembrane helix</keyword>
<dbReference type="Gene3D" id="3.30.565.10">
    <property type="entry name" value="Histidine kinase-like ATPase, C-terminal domain"/>
    <property type="match status" value="1"/>
</dbReference>
<feature type="transmembrane region" description="Helical" evidence="14">
    <location>
        <begin position="57"/>
        <end position="82"/>
    </location>
</feature>
<evidence type="ECO:0000256" key="3">
    <source>
        <dbReference type="ARBA" id="ARBA00012438"/>
    </source>
</evidence>
<dbReference type="InterPro" id="IPR036890">
    <property type="entry name" value="HATPase_C_sf"/>
</dbReference>
<dbReference type="GO" id="GO:0000155">
    <property type="term" value="F:phosphorelay sensor kinase activity"/>
    <property type="evidence" value="ECO:0007669"/>
    <property type="project" value="InterPro"/>
</dbReference>
<comment type="catalytic activity">
    <reaction evidence="1">
        <text>ATP + protein L-histidine = ADP + protein N-phospho-L-histidine.</text>
        <dbReference type="EC" id="2.7.13.3"/>
    </reaction>
</comment>
<dbReference type="CDD" id="cd00075">
    <property type="entry name" value="HATPase"/>
    <property type="match status" value="1"/>
</dbReference>
<dbReference type="CDD" id="cd00082">
    <property type="entry name" value="HisKA"/>
    <property type="match status" value="1"/>
</dbReference>
<dbReference type="GO" id="GO:0005886">
    <property type="term" value="C:plasma membrane"/>
    <property type="evidence" value="ECO:0007669"/>
    <property type="project" value="UniProtKB-SubCell"/>
</dbReference>
<evidence type="ECO:0000256" key="9">
    <source>
        <dbReference type="ARBA" id="ARBA00022777"/>
    </source>
</evidence>
<dbReference type="InterPro" id="IPR003661">
    <property type="entry name" value="HisK_dim/P_dom"/>
</dbReference>
<dbReference type="OrthoDB" id="9792991at2"/>
<dbReference type="AlphaFoldDB" id="A0A369AXL8"/>
<keyword evidence="18" id="KW-1185">Reference proteome</keyword>
<dbReference type="PANTHER" id="PTHR45528">
    <property type="entry name" value="SENSOR HISTIDINE KINASE CPXA"/>
    <property type="match status" value="1"/>
</dbReference>
<gene>
    <name evidence="17" type="ORF">DFP94_11882</name>
</gene>
<dbReference type="Pfam" id="PF00672">
    <property type="entry name" value="HAMP"/>
    <property type="match status" value="1"/>
</dbReference>
<dbReference type="Pfam" id="PF02518">
    <property type="entry name" value="HATPase_c"/>
    <property type="match status" value="1"/>
</dbReference>
<keyword evidence="9 17" id="KW-0418">Kinase</keyword>
<evidence type="ECO:0000313" key="18">
    <source>
        <dbReference type="Proteomes" id="UP000253090"/>
    </source>
</evidence>
<dbReference type="InterPro" id="IPR036097">
    <property type="entry name" value="HisK_dim/P_sf"/>
</dbReference>
<protein>
    <recommendedName>
        <fullName evidence="3">histidine kinase</fullName>
        <ecNumber evidence="3">2.7.13.3</ecNumber>
    </recommendedName>
</protein>
<reference evidence="17 18" key="1">
    <citation type="submission" date="2018-07" db="EMBL/GenBank/DDBJ databases">
        <title>Genomic Encyclopedia of Type Strains, Phase III (KMG-III): the genomes of soil and plant-associated and newly described type strains.</title>
        <authorList>
            <person name="Whitman W."/>
        </authorList>
    </citation>
    <scope>NUCLEOTIDE SEQUENCE [LARGE SCALE GENOMIC DNA]</scope>
    <source>
        <strain evidence="17 18">CECT 8333</strain>
    </source>
</reference>
<dbReference type="PANTHER" id="PTHR45528:SF1">
    <property type="entry name" value="SENSOR HISTIDINE KINASE CPXA"/>
    <property type="match status" value="1"/>
</dbReference>
<keyword evidence="7 14" id="KW-0812">Transmembrane</keyword>
<evidence type="ECO:0000256" key="11">
    <source>
        <dbReference type="ARBA" id="ARBA00022989"/>
    </source>
</evidence>
<organism evidence="17 18">
    <name type="scientific">Fontibacillus phaseoli</name>
    <dbReference type="NCBI Taxonomy" id="1416533"/>
    <lineage>
        <taxon>Bacteria</taxon>
        <taxon>Bacillati</taxon>
        <taxon>Bacillota</taxon>
        <taxon>Bacilli</taxon>
        <taxon>Bacillales</taxon>
        <taxon>Paenibacillaceae</taxon>
        <taxon>Fontibacillus</taxon>
    </lineage>
</organism>
<evidence type="ECO:0000256" key="13">
    <source>
        <dbReference type="ARBA" id="ARBA00023136"/>
    </source>
</evidence>
<evidence type="ECO:0000313" key="17">
    <source>
        <dbReference type="EMBL" id="RCX14029.1"/>
    </source>
</evidence>
<comment type="caution">
    <text evidence="17">The sequence shown here is derived from an EMBL/GenBank/DDBJ whole genome shotgun (WGS) entry which is preliminary data.</text>
</comment>
<dbReference type="PROSITE" id="PS50109">
    <property type="entry name" value="HIS_KIN"/>
    <property type="match status" value="1"/>
</dbReference>
<dbReference type="EC" id="2.7.13.3" evidence="3"/>
<proteinExistence type="predicted"/>
<dbReference type="SUPFAM" id="SSF55874">
    <property type="entry name" value="ATPase domain of HSP90 chaperone/DNA topoisomerase II/histidine kinase"/>
    <property type="match status" value="1"/>
</dbReference>
<dbReference type="Pfam" id="PF00512">
    <property type="entry name" value="HisKA"/>
    <property type="match status" value="1"/>
</dbReference>
<dbReference type="FunFam" id="3.30.565.10:FF:000013">
    <property type="entry name" value="Two-component sensor histidine kinase"/>
    <property type="match status" value="1"/>
</dbReference>
<dbReference type="InterPro" id="IPR005467">
    <property type="entry name" value="His_kinase_dom"/>
</dbReference>
<evidence type="ECO:0000256" key="5">
    <source>
        <dbReference type="ARBA" id="ARBA00022553"/>
    </source>
</evidence>
<keyword evidence="6" id="KW-0808">Transferase</keyword>
<feature type="domain" description="HAMP" evidence="16">
    <location>
        <begin position="84"/>
        <end position="136"/>
    </location>
</feature>
<dbReference type="Gene3D" id="1.10.287.130">
    <property type="match status" value="1"/>
</dbReference>
<dbReference type="FunFam" id="1.10.287.130:FF:000008">
    <property type="entry name" value="Two-component sensor histidine kinase"/>
    <property type="match status" value="1"/>
</dbReference>
<feature type="transmembrane region" description="Helical" evidence="14">
    <location>
        <begin position="12"/>
        <end position="37"/>
    </location>
</feature>
<dbReference type="SUPFAM" id="SSF47384">
    <property type="entry name" value="Homodimeric domain of signal transducing histidine kinase"/>
    <property type="match status" value="1"/>
</dbReference>
<keyword evidence="8" id="KW-0547">Nucleotide-binding</keyword>
<dbReference type="SMART" id="SM00388">
    <property type="entry name" value="HisKA"/>
    <property type="match status" value="1"/>
</dbReference>
<dbReference type="SMART" id="SM00387">
    <property type="entry name" value="HATPase_c"/>
    <property type="match status" value="1"/>
</dbReference>
<keyword evidence="13 14" id="KW-0472">Membrane</keyword>
<comment type="subcellular location">
    <subcellularLocation>
        <location evidence="2">Cell membrane</location>
        <topology evidence="2">Multi-pass membrane protein</topology>
    </subcellularLocation>
</comment>
<dbReference type="InterPro" id="IPR004358">
    <property type="entry name" value="Sig_transdc_His_kin-like_C"/>
</dbReference>
<keyword evidence="12" id="KW-0902">Two-component regulatory system</keyword>
<keyword evidence="5" id="KW-0597">Phosphoprotein</keyword>
<dbReference type="CDD" id="cd06225">
    <property type="entry name" value="HAMP"/>
    <property type="match status" value="2"/>
</dbReference>
<sequence>MRMKRLLSLRVKFLLYVIGSFVSTVSVLYVCWQLAAYVLKLPNSPFVAPFRSIIRAVINHIGSVPAIIVVGMVMFVTIYFLLARGTTRYLKEIDQALVEVGLGHLDVKIPVRTSDELGKIAESLNTTMRGLNSSLQEIINGLEEIARGRFDREIAVQTGELAKVSESINSMAVQLSRSIEEERLAERSKNDLITGVSHDLRTPLTSILGFLKAIEEDRYKDETELRYYVNIAYEKSLDLKKLIDELFEYTRIHNGLPIQKSELDLVGFLRQLAEEFVPALEQAGMVSRVTALQEEVLIPADGNLLVRVFENLMVNAIQYGAEGKFIDIQVGTINGWARVAFINYGEEIPLSSLPHLFDRFYRIEGSRSKSTGGTGLGLAISKSIVDVHGGLISVESNRQQTVFETRFPLA</sequence>
<feature type="domain" description="HAMP" evidence="16">
    <location>
        <begin position="137"/>
        <end position="180"/>
    </location>
</feature>
<dbReference type="Proteomes" id="UP000253090">
    <property type="component" value="Unassembled WGS sequence"/>
</dbReference>
<keyword evidence="4" id="KW-1003">Cell membrane</keyword>
<evidence type="ECO:0000256" key="7">
    <source>
        <dbReference type="ARBA" id="ARBA00022692"/>
    </source>
</evidence>
<evidence type="ECO:0000256" key="10">
    <source>
        <dbReference type="ARBA" id="ARBA00022840"/>
    </source>
</evidence>
<evidence type="ECO:0000256" key="6">
    <source>
        <dbReference type="ARBA" id="ARBA00022679"/>
    </source>
</evidence>
<name>A0A369AXL8_9BACL</name>
<accession>A0A369AXL8</accession>
<evidence type="ECO:0000259" key="16">
    <source>
        <dbReference type="PROSITE" id="PS50885"/>
    </source>
</evidence>
<evidence type="ECO:0000256" key="12">
    <source>
        <dbReference type="ARBA" id="ARBA00023012"/>
    </source>
</evidence>
<dbReference type="EMBL" id="QPJW01000018">
    <property type="protein sequence ID" value="RCX14029.1"/>
    <property type="molecule type" value="Genomic_DNA"/>
</dbReference>
<dbReference type="GO" id="GO:0005524">
    <property type="term" value="F:ATP binding"/>
    <property type="evidence" value="ECO:0007669"/>
    <property type="project" value="UniProtKB-KW"/>
</dbReference>
<evidence type="ECO:0000256" key="4">
    <source>
        <dbReference type="ARBA" id="ARBA00022475"/>
    </source>
</evidence>
<dbReference type="SMART" id="SM00304">
    <property type="entry name" value="HAMP"/>
    <property type="match status" value="2"/>
</dbReference>
<dbReference type="InterPro" id="IPR003660">
    <property type="entry name" value="HAMP_dom"/>
</dbReference>
<dbReference type="RefSeq" id="WP_114499004.1">
    <property type="nucleotide sequence ID" value="NZ_QPJW01000018.1"/>
</dbReference>
<dbReference type="InterPro" id="IPR003594">
    <property type="entry name" value="HATPase_dom"/>
</dbReference>
<keyword evidence="10" id="KW-0067">ATP-binding</keyword>
<evidence type="ECO:0000256" key="8">
    <source>
        <dbReference type="ARBA" id="ARBA00022741"/>
    </source>
</evidence>